<proteinExistence type="predicted"/>
<gene>
    <name evidence="2" type="ORF">SS7213T_06661</name>
</gene>
<feature type="domain" description="Phage head morphogenesis" evidence="1">
    <location>
        <begin position="193"/>
        <end position="295"/>
    </location>
</feature>
<evidence type="ECO:0000259" key="1">
    <source>
        <dbReference type="Pfam" id="PF04233"/>
    </source>
</evidence>
<dbReference type="PATRIC" id="fig|911238.3.peg.1136"/>
<dbReference type="RefSeq" id="WP_002463904.1">
    <property type="nucleotide sequence ID" value="NZ_AEUN01000410.1"/>
</dbReference>
<sequence>MTETTNEYWLTRAQNVIDTEAQEDAKAMTDIERIILLMYAEIAREILAFYAKYAKSQGLVMQDAIKVADQFDVVAFQQQAKKLVETKDFSDEANKALKIYNTKMNISREKLLKQQLELIVKRSGIDIEQKIEDKLVDAVDREVERQAGILGEHVRIDDTHVKAVVNSNFKGVTWSKRLWKDMSQVQKEVERITSHVVLRGRHPNEFVSTFKKKTNATTFNAKRLLITESARVQAEAQKLTYLKELGEDAKYKYVAKIDSKTSKLCHSLNGEVFKVKDMMPGVNAPPMHPFCRSTTVPHVGNWRDQFFKERKGKYRLEDEDNNIKQSGALNDKNDPYMKKRFNHANMYYESVRRRNKKIEIKIISKNSGLKDRTIKRVYEHIFENEYTLAKGKTNFDPDFEMANSWQRLREGKNIKKADIIMLRHEALEHYLMNKYNFSYKQAHNIVEKRYNYNKELKKDNYK</sequence>
<dbReference type="OrthoDB" id="9765386at2"/>
<dbReference type="EMBL" id="AEUN01000410">
    <property type="protein sequence ID" value="EHJ07950.1"/>
    <property type="molecule type" value="Genomic_DNA"/>
</dbReference>
<dbReference type="InterPro" id="IPR006528">
    <property type="entry name" value="Phage_head_morphogenesis_dom"/>
</dbReference>
<evidence type="ECO:0000313" key="2">
    <source>
        <dbReference type="EMBL" id="EHJ07950.1"/>
    </source>
</evidence>
<keyword evidence="3" id="KW-1185">Reference proteome</keyword>
<dbReference type="Proteomes" id="UP000005413">
    <property type="component" value="Unassembled WGS sequence"/>
</dbReference>
<evidence type="ECO:0000313" key="3">
    <source>
        <dbReference type="Proteomes" id="UP000005413"/>
    </source>
</evidence>
<comment type="caution">
    <text evidence="2">The sequence shown here is derived from an EMBL/GenBank/DDBJ whole genome shotgun (WGS) entry which is preliminary data.</text>
</comment>
<dbReference type="AlphaFoldDB" id="G5JIP4"/>
<name>G5JIP4_9STAP</name>
<dbReference type="Pfam" id="PF04233">
    <property type="entry name" value="Phage_Mu_F"/>
    <property type="match status" value="1"/>
</dbReference>
<reference evidence="2 3" key="1">
    <citation type="journal article" date="2012" name="BMC Genomics">
        <title>Comparative genomic analysis of the genus Staphylococcus including Staphylococcus aureus and its newly described sister species Staphylococcus simiae.</title>
        <authorList>
            <person name="Suzuki H."/>
            <person name="Lefebure T."/>
            <person name="Pavinski Bitar P."/>
            <person name="Stanhope M.J."/>
        </authorList>
    </citation>
    <scope>NUCLEOTIDE SEQUENCE [LARGE SCALE GENOMIC DNA]</scope>
    <source>
        <strain evidence="2 3">CCM 7213</strain>
    </source>
</reference>
<protein>
    <recommendedName>
        <fullName evidence="1">Phage head morphogenesis domain-containing protein</fullName>
    </recommendedName>
</protein>
<organism evidence="2 3">
    <name type="scientific">Staphylococcus simiae CCM 7213 = CCUG 51256</name>
    <dbReference type="NCBI Taxonomy" id="911238"/>
    <lineage>
        <taxon>Bacteria</taxon>
        <taxon>Bacillati</taxon>
        <taxon>Bacillota</taxon>
        <taxon>Bacilli</taxon>
        <taxon>Bacillales</taxon>
        <taxon>Staphylococcaceae</taxon>
        <taxon>Staphylococcus</taxon>
    </lineage>
</organism>
<accession>G5JIP4</accession>
<dbReference type="NCBIfam" id="TIGR01641">
    <property type="entry name" value="phageSPP1_gp7"/>
    <property type="match status" value="1"/>
</dbReference>